<dbReference type="PANTHER" id="PTHR12271:SF40">
    <property type="entry name" value="POLY(A) RNA POLYMERASE GLD2"/>
    <property type="match status" value="1"/>
</dbReference>
<protein>
    <recommendedName>
        <fullName evidence="1">Poly(A) RNA polymerase mitochondrial-like central palm domain-containing protein</fullName>
    </recommendedName>
</protein>
<evidence type="ECO:0000313" key="3">
    <source>
        <dbReference type="Proteomes" id="UP000054937"/>
    </source>
</evidence>
<dbReference type="Gene3D" id="1.10.1410.10">
    <property type="match status" value="1"/>
</dbReference>
<dbReference type="InterPro" id="IPR043519">
    <property type="entry name" value="NT_sf"/>
</dbReference>
<dbReference type="PANTHER" id="PTHR12271">
    <property type="entry name" value="POLY A POLYMERASE CID PAP -RELATED"/>
    <property type="match status" value="1"/>
</dbReference>
<dbReference type="SUPFAM" id="SSF81301">
    <property type="entry name" value="Nucleotidyltransferase"/>
    <property type="match status" value="1"/>
</dbReference>
<dbReference type="AlphaFoldDB" id="A0A0V0R336"/>
<dbReference type="SUPFAM" id="SSF81631">
    <property type="entry name" value="PAP/OAS1 substrate-binding domain"/>
    <property type="match status" value="1"/>
</dbReference>
<proteinExistence type="predicted"/>
<gene>
    <name evidence="2" type="ORF">PPERSA_08015</name>
</gene>
<dbReference type="InParanoid" id="A0A0V0R336"/>
<sequence>MEQNSDILQKIEYLCQPIHKDQQEIIIELIQLYLEHMGFQTTIYGSYVTQSQILDSDVDISITHDKINSKNQEIQAVQTIKNKFLRDENLENIFQINSFHKAIVPLINLEQRQEGILIQLLINNDNGVKNSQLLKEYFSIHPKFQQLIKLVKLWFLSFNFQNKQMLKSYSILLFVVCYLQQNNFVPYLQNVKQTDFTKYLDREKNQNVYIQTSFIKFKDLPQQYKNQLRSADQITLKELFSGFFNFMKKNIEQNLCFNIKDSRKIPITNGQSIFSCIDPFIPNFNPGERPFKQEEQRKIFEKIQRFDFANYSKEMFKYVSKYLCKNYKFEQVKIRMKTIEDLEKYFQLTGNAKQLIESQKKFNDLGQQLCNLMF</sequence>
<name>A0A0V0R336_PSEPJ</name>
<dbReference type="GO" id="GO:0031123">
    <property type="term" value="P:RNA 3'-end processing"/>
    <property type="evidence" value="ECO:0007669"/>
    <property type="project" value="TreeGrafter"/>
</dbReference>
<dbReference type="Gene3D" id="3.30.460.10">
    <property type="entry name" value="Beta Polymerase, domain 2"/>
    <property type="match status" value="1"/>
</dbReference>
<comment type="caution">
    <text evidence="2">The sequence shown here is derived from an EMBL/GenBank/DDBJ whole genome shotgun (WGS) entry which is preliminary data.</text>
</comment>
<accession>A0A0V0R336</accession>
<keyword evidence="3" id="KW-1185">Reference proteome</keyword>
<dbReference type="InterPro" id="IPR054708">
    <property type="entry name" value="MTPAP-like_central"/>
</dbReference>
<feature type="domain" description="Poly(A) RNA polymerase mitochondrial-like central palm" evidence="1">
    <location>
        <begin position="31"/>
        <end position="137"/>
    </location>
</feature>
<evidence type="ECO:0000313" key="2">
    <source>
        <dbReference type="EMBL" id="KRX08704.1"/>
    </source>
</evidence>
<dbReference type="EMBL" id="LDAU01000058">
    <property type="protein sequence ID" value="KRX08704.1"/>
    <property type="molecule type" value="Genomic_DNA"/>
</dbReference>
<reference evidence="2 3" key="1">
    <citation type="journal article" date="2015" name="Sci. Rep.">
        <title>Genome of the facultative scuticociliatosis pathogen Pseudocohnilembus persalinus provides insight into its virulence through horizontal gene transfer.</title>
        <authorList>
            <person name="Xiong J."/>
            <person name="Wang G."/>
            <person name="Cheng J."/>
            <person name="Tian M."/>
            <person name="Pan X."/>
            <person name="Warren A."/>
            <person name="Jiang C."/>
            <person name="Yuan D."/>
            <person name="Miao W."/>
        </authorList>
    </citation>
    <scope>NUCLEOTIDE SEQUENCE [LARGE SCALE GENOMIC DNA]</scope>
    <source>
        <strain evidence="2">36N120E</strain>
    </source>
</reference>
<evidence type="ECO:0000259" key="1">
    <source>
        <dbReference type="Pfam" id="PF22600"/>
    </source>
</evidence>
<dbReference type="OrthoDB" id="299395at2759"/>
<dbReference type="GO" id="GO:0016779">
    <property type="term" value="F:nucleotidyltransferase activity"/>
    <property type="evidence" value="ECO:0007669"/>
    <property type="project" value="TreeGrafter"/>
</dbReference>
<organism evidence="2 3">
    <name type="scientific">Pseudocohnilembus persalinus</name>
    <name type="common">Ciliate</name>
    <dbReference type="NCBI Taxonomy" id="266149"/>
    <lineage>
        <taxon>Eukaryota</taxon>
        <taxon>Sar</taxon>
        <taxon>Alveolata</taxon>
        <taxon>Ciliophora</taxon>
        <taxon>Intramacronucleata</taxon>
        <taxon>Oligohymenophorea</taxon>
        <taxon>Scuticociliatia</taxon>
        <taxon>Philasterida</taxon>
        <taxon>Pseudocohnilembidae</taxon>
        <taxon>Pseudocohnilembus</taxon>
    </lineage>
</organism>
<dbReference type="Pfam" id="PF22600">
    <property type="entry name" value="MTPAP-like_central"/>
    <property type="match status" value="1"/>
</dbReference>
<dbReference type="Proteomes" id="UP000054937">
    <property type="component" value="Unassembled WGS sequence"/>
</dbReference>